<feature type="transmembrane region" description="Helical" evidence="7">
    <location>
        <begin position="100"/>
        <end position="118"/>
    </location>
</feature>
<dbReference type="GO" id="GO:0016020">
    <property type="term" value="C:membrane"/>
    <property type="evidence" value="ECO:0007669"/>
    <property type="project" value="UniProtKB-SubCell"/>
</dbReference>
<name>A0A6A5UIF8_9PLEO</name>
<proteinExistence type="predicted"/>
<gene>
    <name evidence="8" type="ORF">BU23DRAFT_633877</name>
</gene>
<dbReference type="OrthoDB" id="2985014at2759"/>
<evidence type="ECO:0000256" key="3">
    <source>
        <dbReference type="ARBA" id="ARBA00022692"/>
    </source>
</evidence>
<keyword evidence="3 7" id="KW-0812">Transmembrane</keyword>
<evidence type="ECO:0000256" key="4">
    <source>
        <dbReference type="ARBA" id="ARBA00022989"/>
    </source>
</evidence>
<dbReference type="Proteomes" id="UP000800036">
    <property type="component" value="Unassembled WGS sequence"/>
</dbReference>
<accession>A0A6A5UIF8</accession>
<organism evidence="8 9">
    <name type="scientific">Bimuria novae-zelandiae CBS 107.79</name>
    <dbReference type="NCBI Taxonomy" id="1447943"/>
    <lineage>
        <taxon>Eukaryota</taxon>
        <taxon>Fungi</taxon>
        <taxon>Dikarya</taxon>
        <taxon>Ascomycota</taxon>
        <taxon>Pezizomycotina</taxon>
        <taxon>Dothideomycetes</taxon>
        <taxon>Pleosporomycetidae</taxon>
        <taxon>Pleosporales</taxon>
        <taxon>Massarineae</taxon>
        <taxon>Didymosphaeriaceae</taxon>
        <taxon>Bimuria</taxon>
    </lineage>
</organism>
<dbReference type="GO" id="GO:0022857">
    <property type="term" value="F:transmembrane transporter activity"/>
    <property type="evidence" value="ECO:0007669"/>
    <property type="project" value="TreeGrafter"/>
</dbReference>
<evidence type="ECO:0008006" key="10">
    <source>
        <dbReference type="Google" id="ProtNLM"/>
    </source>
</evidence>
<feature type="compositionally biased region" description="Basic and acidic residues" evidence="6">
    <location>
        <begin position="1"/>
        <end position="10"/>
    </location>
</feature>
<dbReference type="PANTHER" id="PTHR43791">
    <property type="entry name" value="PERMEASE-RELATED"/>
    <property type="match status" value="1"/>
</dbReference>
<comment type="subcellular location">
    <subcellularLocation>
        <location evidence="1">Membrane</location>
        <topology evidence="1">Multi-pass membrane protein</topology>
    </subcellularLocation>
</comment>
<evidence type="ECO:0000313" key="9">
    <source>
        <dbReference type="Proteomes" id="UP000800036"/>
    </source>
</evidence>
<dbReference type="AlphaFoldDB" id="A0A6A5UIF8"/>
<evidence type="ECO:0000256" key="7">
    <source>
        <dbReference type="SAM" id="Phobius"/>
    </source>
</evidence>
<protein>
    <recommendedName>
        <fullName evidence="10">Major facilitator superfamily (MFS) profile domain-containing protein</fullName>
    </recommendedName>
</protein>
<feature type="transmembrane region" description="Helical" evidence="7">
    <location>
        <begin position="62"/>
        <end position="80"/>
    </location>
</feature>
<evidence type="ECO:0000256" key="5">
    <source>
        <dbReference type="ARBA" id="ARBA00023136"/>
    </source>
</evidence>
<keyword evidence="2" id="KW-0813">Transport</keyword>
<dbReference type="PANTHER" id="PTHR43791:SF36">
    <property type="entry name" value="TRANSPORTER, PUTATIVE (AFU_ORTHOLOGUE AFUA_6G08340)-RELATED"/>
    <property type="match status" value="1"/>
</dbReference>
<dbReference type="EMBL" id="ML976805">
    <property type="protein sequence ID" value="KAF1964120.1"/>
    <property type="molecule type" value="Genomic_DNA"/>
</dbReference>
<keyword evidence="4 7" id="KW-1133">Transmembrane helix</keyword>
<sequence length="125" mass="14231">MSCDKSETTHIKHSSTNSPSSDTEHFRQDWTAEEEYAVKYATLSSARILHTDLVRRKADLRIFPMFCIISGLSLLDRTNISGAYITGLERDLKLNVGARYNLALLIFSAFNVQYYAAYSTTRRVN</sequence>
<evidence type="ECO:0000256" key="2">
    <source>
        <dbReference type="ARBA" id="ARBA00022448"/>
    </source>
</evidence>
<evidence type="ECO:0000313" key="8">
    <source>
        <dbReference type="EMBL" id="KAF1964120.1"/>
    </source>
</evidence>
<evidence type="ECO:0000256" key="6">
    <source>
        <dbReference type="SAM" id="MobiDB-lite"/>
    </source>
</evidence>
<evidence type="ECO:0000256" key="1">
    <source>
        <dbReference type="ARBA" id="ARBA00004141"/>
    </source>
</evidence>
<feature type="region of interest" description="Disordered" evidence="6">
    <location>
        <begin position="1"/>
        <end position="27"/>
    </location>
</feature>
<keyword evidence="9" id="KW-1185">Reference proteome</keyword>
<keyword evidence="5 7" id="KW-0472">Membrane</keyword>
<reference evidence="8" key="1">
    <citation type="journal article" date="2020" name="Stud. Mycol.">
        <title>101 Dothideomycetes genomes: a test case for predicting lifestyles and emergence of pathogens.</title>
        <authorList>
            <person name="Haridas S."/>
            <person name="Albert R."/>
            <person name="Binder M."/>
            <person name="Bloem J."/>
            <person name="Labutti K."/>
            <person name="Salamov A."/>
            <person name="Andreopoulos B."/>
            <person name="Baker S."/>
            <person name="Barry K."/>
            <person name="Bills G."/>
            <person name="Bluhm B."/>
            <person name="Cannon C."/>
            <person name="Castanera R."/>
            <person name="Culley D."/>
            <person name="Daum C."/>
            <person name="Ezra D."/>
            <person name="Gonzalez J."/>
            <person name="Henrissat B."/>
            <person name="Kuo A."/>
            <person name="Liang C."/>
            <person name="Lipzen A."/>
            <person name="Lutzoni F."/>
            <person name="Magnuson J."/>
            <person name="Mondo S."/>
            <person name="Nolan M."/>
            <person name="Ohm R."/>
            <person name="Pangilinan J."/>
            <person name="Park H.-J."/>
            <person name="Ramirez L."/>
            <person name="Alfaro M."/>
            <person name="Sun H."/>
            <person name="Tritt A."/>
            <person name="Yoshinaga Y."/>
            <person name="Zwiers L.-H."/>
            <person name="Turgeon B."/>
            <person name="Goodwin S."/>
            <person name="Spatafora J."/>
            <person name="Crous P."/>
            <person name="Grigoriev I."/>
        </authorList>
    </citation>
    <scope>NUCLEOTIDE SEQUENCE</scope>
    <source>
        <strain evidence="8">CBS 107.79</strain>
    </source>
</reference>